<dbReference type="GO" id="GO:0004497">
    <property type="term" value="F:monooxygenase activity"/>
    <property type="evidence" value="ECO:0007669"/>
    <property type="project" value="InterPro"/>
</dbReference>
<dbReference type="Gene3D" id="1.10.630.10">
    <property type="entry name" value="Cytochrome P450"/>
    <property type="match status" value="1"/>
</dbReference>
<dbReference type="InterPro" id="IPR036396">
    <property type="entry name" value="Cyt_P450_sf"/>
</dbReference>
<reference evidence="2 3" key="1">
    <citation type="submission" date="2023-12" db="EMBL/GenBank/DDBJ databases">
        <title>A high-quality genome assembly for Dillenia turbinata (Dilleniales).</title>
        <authorList>
            <person name="Chanderbali A."/>
        </authorList>
    </citation>
    <scope>NUCLEOTIDE SEQUENCE [LARGE SCALE GENOMIC DNA]</scope>
    <source>
        <strain evidence="2">LSX21</strain>
        <tissue evidence="2">Leaf</tissue>
    </source>
</reference>
<evidence type="ECO:0000313" key="2">
    <source>
        <dbReference type="EMBL" id="KAK6916126.1"/>
    </source>
</evidence>
<keyword evidence="3" id="KW-1185">Reference proteome</keyword>
<dbReference type="InterPro" id="IPR001128">
    <property type="entry name" value="Cyt_P450"/>
</dbReference>
<comment type="caution">
    <text evidence="2">The sequence shown here is derived from an EMBL/GenBank/DDBJ whole genome shotgun (WGS) entry which is preliminary data.</text>
</comment>
<gene>
    <name evidence="2" type="ORF">RJ641_018987</name>
</gene>
<dbReference type="AlphaFoldDB" id="A0AAN8YX03"/>
<dbReference type="Proteomes" id="UP001370490">
    <property type="component" value="Unassembled WGS sequence"/>
</dbReference>
<dbReference type="PANTHER" id="PTHR47945">
    <property type="entry name" value="CYTOCHROME P450 84A1-RELATED"/>
    <property type="match status" value="1"/>
</dbReference>
<dbReference type="GO" id="GO:0016705">
    <property type="term" value="F:oxidoreductase activity, acting on paired donors, with incorporation or reduction of molecular oxygen"/>
    <property type="evidence" value="ECO:0007669"/>
    <property type="project" value="InterPro"/>
</dbReference>
<dbReference type="SUPFAM" id="SSF48264">
    <property type="entry name" value="Cytochrome P450"/>
    <property type="match status" value="1"/>
</dbReference>
<accession>A0AAN8YX03</accession>
<dbReference type="InterPro" id="IPR053062">
    <property type="entry name" value="CYP450_84A"/>
</dbReference>
<dbReference type="GO" id="GO:0020037">
    <property type="term" value="F:heme binding"/>
    <property type="evidence" value="ECO:0007669"/>
    <property type="project" value="InterPro"/>
</dbReference>
<dbReference type="Pfam" id="PF00067">
    <property type="entry name" value="p450"/>
    <property type="match status" value="1"/>
</dbReference>
<dbReference type="GO" id="GO:0005506">
    <property type="term" value="F:iron ion binding"/>
    <property type="evidence" value="ECO:0007669"/>
    <property type="project" value="InterPro"/>
</dbReference>
<keyword evidence="1" id="KW-1133">Transmembrane helix</keyword>
<keyword evidence="1" id="KW-0472">Membrane</keyword>
<name>A0AAN8YX03_9MAGN</name>
<organism evidence="2 3">
    <name type="scientific">Dillenia turbinata</name>
    <dbReference type="NCBI Taxonomy" id="194707"/>
    <lineage>
        <taxon>Eukaryota</taxon>
        <taxon>Viridiplantae</taxon>
        <taxon>Streptophyta</taxon>
        <taxon>Embryophyta</taxon>
        <taxon>Tracheophyta</taxon>
        <taxon>Spermatophyta</taxon>
        <taxon>Magnoliopsida</taxon>
        <taxon>eudicotyledons</taxon>
        <taxon>Gunneridae</taxon>
        <taxon>Pentapetalae</taxon>
        <taxon>Dilleniales</taxon>
        <taxon>Dilleniaceae</taxon>
        <taxon>Dillenia</taxon>
    </lineage>
</organism>
<evidence type="ECO:0000256" key="1">
    <source>
        <dbReference type="SAM" id="Phobius"/>
    </source>
</evidence>
<proteinExistence type="predicted"/>
<dbReference type="InterPro" id="IPR002401">
    <property type="entry name" value="Cyt_P450_E_grp-I"/>
</dbReference>
<dbReference type="PRINTS" id="PR00463">
    <property type="entry name" value="EP450I"/>
</dbReference>
<evidence type="ECO:0000313" key="3">
    <source>
        <dbReference type="Proteomes" id="UP001370490"/>
    </source>
</evidence>
<feature type="transmembrane region" description="Helical" evidence="1">
    <location>
        <begin position="12"/>
        <end position="30"/>
    </location>
</feature>
<protein>
    <submittedName>
        <fullName evidence="2">Cytochrome P450</fullName>
    </submittedName>
</protein>
<dbReference type="PANTHER" id="PTHR47945:SF6">
    <property type="entry name" value="FERULATE 5-HYDROXYLASE"/>
    <property type="match status" value="1"/>
</dbReference>
<keyword evidence="1" id="KW-0812">Transmembrane</keyword>
<sequence>MDSSLQAFQPLLIFIILALSLLSLLAFSFYHSKRIPYPPGPKGLPIIGNLSMVNQLDHRSLARLAKTYGGIVHLKMCRVDIVSIATPQMAREVLQAQDLIFSNRPATMSTRYLTYDRADMVFAHYSPFWRQMRKICVMKLFSRKQANAWSYVREEVGSLIQTLSHTIGSPVNVTKLLFKMSNNMTFKAAFGSTLLESQEFFVSIVKEFSLLFGETSMADFMPWLEWIVGKELKKRLVQARQSLDVFIDKVIDDHVAKERRISSRDENETDMVDELLAFYSEKEDNSVNSDYSQSFSKLTRDNIKGIIMDVMFGGTETIAIAAEWTMSELMKNPEELKRVQQELINQPNQSNGSDTNDK</sequence>
<dbReference type="EMBL" id="JBAMMX010000024">
    <property type="protein sequence ID" value="KAK6916126.1"/>
    <property type="molecule type" value="Genomic_DNA"/>
</dbReference>